<evidence type="ECO:0000313" key="4">
    <source>
        <dbReference type="Proteomes" id="UP000199113"/>
    </source>
</evidence>
<evidence type="ECO:0000313" key="3">
    <source>
        <dbReference type="EMBL" id="SFB21634.1"/>
    </source>
</evidence>
<evidence type="ECO:0008006" key="6">
    <source>
        <dbReference type="Google" id="ProtNLM"/>
    </source>
</evidence>
<feature type="transmembrane region" description="Helical" evidence="1">
    <location>
        <begin position="12"/>
        <end position="35"/>
    </location>
</feature>
<evidence type="ECO:0000256" key="1">
    <source>
        <dbReference type="SAM" id="Phobius"/>
    </source>
</evidence>
<proteinExistence type="predicted"/>
<dbReference type="Proteomes" id="UP000233565">
    <property type="component" value="Unassembled WGS sequence"/>
</dbReference>
<evidence type="ECO:0000313" key="2">
    <source>
        <dbReference type="EMBL" id="PKH38325.1"/>
    </source>
</evidence>
<dbReference type="RefSeq" id="WP_091198911.1">
    <property type="nucleotide sequence ID" value="NZ_FOKC01000005.1"/>
</dbReference>
<keyword evidence="5" id="KW-1185">Reference proteome</keyword>
<dbReference type="InterPro" id="IPR049713">
    <property type="entry name" value="Pr6Pr-like"/>
</dbReference>
<protein>
    <recommendedName>
        <fullName evidence="6">FAR-17a/AIG1-like protein</fullName>
    </recommendedName>
</protein>
<reference evidence="3" key="1">
    <citation type="submission" date="2016-10" db="EMBL/GenBank/DDBJ databases">
        <authorList>
            <person name="de Groot N.N."/>
        </authorList>
    </citation>
    <scope>NUCLEOTIDE SEQUENCE [LARGE SCALE GENOMIC DNA]</scope>
    <source>
        <strain evidence="3">CGMCC 1.10697</strain>
    </source>
</reference>
<keyword evidence="1" id="KW-0472">Membrane</keyword>
<dbReference type="EMBL" id="FOKC01000005">
    <property type="protein sequence ID" value="SFB21634.1"/>
    <property type="molecule type" value="Genomic_DNA"/>
</dbReference>
<keyword evidence="1" id="KW-1133">Transmembrane helix</keyword>
<dbReference type="Proteomes" id="UP000199113">
    <property type="component" value="Unassembled WGS sequence"/>
</dbReference>
<dbReference type="STRING" id="748909.SAMN05192575_105103"/>
<dbReference type="AlphaFoldDB" id="A0A1I0Z7P0"/>
<feature type="transmembrane region" description="Helical" evidence="1">
    <location>
        <begin position="146"/>
        <end position="169"/>
    </location>
</feature>
<reference evidence="2 5" key="2">
    <citation type="submission" date="2017-12" db="EMBL/GenBank/DDBJ databases">
        <title>Pharmacopeia of the Arctic Ocean.</title>
        <authorList>
            <person name="Collins E."/>
            <person name="Ducluzeau A.-L."/>
        </authorList>
    </citation>
    <scope>NUCLEOTIDE SEQUENCE [LARGE SCALE GENOMIC DNA]</scope>
    <source>
        <strain evidence="2 5">DSM 23325</strain>
    </source>
</reference>
<dbReference type="NCBIfam" id="NF038065">
    <property type="entry name" value="Pr6Pr"/>
    <property type="match status" value="1"/>
</dbReference>
<accession>A0A1I0Z7P0</accession>
<feature type="transmembrane region" description="Helical" evidence="1">
    <location>
        <begin position="47"/>
        <end position="70"/>
    </location>
</feature>
<keyword evidence="1" id="KW-0812">Transmembrane</keyword>
<dbReference type="OrthoDB" id="9809977at2"/>
<name>A0A1I0Z7P0_9ACTN</name>
<dbReference type="EMBL" id="PJBV01000034">
    <property type="protein sequence ID" value="PKH38325.1"/>
    <property type="molecule type" value="Genomic_DNA"/>
</dbReference>
<feature type="transmembrane region" description="Helical" evidence="1">
    <location>
        <begin position="181"/>
        <end position="205"/>
    </location>
</feature>
<evidence type="ECO:0000313" key="5">
    <source>
        <dbReference type="Proteomes" id="UP000233565"/>
    </source>
</evidence>
<feature type="transmembrane region" description="Helical" evidence="1">
    <location>
        <begin position="118"/>
        <end position="134"/>
    </location>
</feature>
<gene>
    <name evidence="2" type="ORF">CXG46_16380</name>
    <name evidence="3" type="ORF">SAMN05192575_105103</name>
</gene>
<feature type="transmembrane region" description="Helical" evidence="1">
    <location>
        <begin position="82"/>
        <end position="106"/>
    </location>
</feature>
<organism evidence="3 4">
    <name type="scientific">Nocardioides alpinus</name>
    <dbReference type="NCBI Taxonomy" id="748909"/>
    <lineage>
        <taxon>Bacteria</taxon>
        <taxon>Bacillati</taxon>
        <taxon>Actinomycetota</taxon>
        <taxon>Actinomycetes</taxon>
        <taxon>Propionibacteriales</taxon>
        <taxon>Nocardioidaceae</taxon>
        <taxon>Nocardioides</taxon>
    </lineage>
</organism>
<sequence length="223" mass="24173">MTPARARTVHLVVAVVAWAALLLQLVLVVSGSAVLVEDDPPGLAARIYRFFAYFTIQSNLLVAIVSTVLARDPGVDRPVWRPVRLAGLVGIAVTGLVHFFLLRPLLDLDGADWVADKLLHMVVSVLAIAAWAWVGPRPRFLVREAAYALCWPLAWLAWTLVVAQVGGWVPYPFLDADTEGWGSVAVVSVGITVLFLLLFALFGWLDRRLPAAPVSGSTDTSRG</sequence>